<dbReference type="InterPro" id="IPR058353">
    <property type="entry name" value="DUF8040"/>
</dbReference>
<dbReference type="EMBL" id="ML180380">
    <property type="protein sequence ID" value="THU77629.1"/>
    <property type="molecule type" value="Genomic_DNA"/>
</dbReference>
<dbReference type="Pfam" id="PF26138">
    <property type="entry name" value="DUF8040"/>
    <property type="match status" value="1"/>
</dbReference>
<proteinExistence type="predicted"/>
<reference evidence="2 3" key="1">
    <citation type="journal article" date="2019" name="Nat. Ecol. Evol.">
        <title>Megaphylogeny resolves global patterns of mushroom evolution.</title>
        <authorList>
            <person name="Varga T."/>
            <person name="Krizsan K."/>
            <person name="Foldi C."/>
            <person name="Dima B."/>
            <person name="Sanchez-Garcia M."/>
            <person name="Sanchez-Ramirez S."/>
            <person name="Szollosi G.J."/>
            <person name="Szarkandi J.G."/>
            <person name="Papp V."/>
            <person name="Albert L."/>
            <person name="Andreopoulos W."/>
            <person name="Angelini C."/>
            <person name="Antonin V."/>
            <person name="Barry K.W."/>
            <person name="Bougher N.L."/>
            <person name="Buchanan P."/>
            <person name="Buyck B."/>
            <person name="Bense V."/>
            <person name="Catcheside P."/>
            <person name="Chovatia M."/>
            <person name="Cooper J."/>
            <person name="Damon W."/>
            <person name="Desjardin D."/>
            <person name="Finy P."/>
            <person name="Geml J."/>
            <person name="Haridas S."/>
            <person name="Hughes K."/>
            <person name="Justo A."/>
            <person name="Karasinski D."/>
            <person name="Kautmanova I."/>
            <person name="Kiss B."/>
            <person name="Kocsube S."/>
            <person name="Kotiranta H."/>
            <person name="LaButti K.M."/>
            <person name="Lechner B.E."/>
            <person name="Liimatainen K."/>
            <person name="Lipzen A."/>
            <person name="Lukacs Z."/>
            <person name="Mihaltcheva S."/>
            <person name="Morgado L.N."/>
            <person name="Niskanen T."/>
            <person name="Noordeloos M.E."/>
            <person name="Ohm R.A."/>
            <person name="Ortiz-Santana B."/>
            <person name="Ovrebo C."/>
            <person name="Racz N."/>
            <person name="Riley R."/>
            <person name="Savchenko A."/>
            <person name="Shiryaev A."/>
            <person name="Soop K."/>
            <person name="Spirin V."/>
            <person name="Szebenyi C."/>
            <person name="Tomsovsky M."/>
            <person name="Tulloss R.E."/>
            <person name="Uehling J."/>
            <person name="Grigoriev I.V."/>
            <person name="Vagvolgyi C."/>
            <person name="Papp T."/>
            <person name="Martin F.M."/>
            <person name="Miettinen O."/>
            <person name="Hibbett D.S."/>
            <person name="Nagy L.G."/>
        </authorList>
    </citation>
    <scope>NUCLEOTIDE SEQUENCE [LARGE SCALE GENOMIC DNA]</scope>
    <source>
        <strain evidence="2 3">CBS 962.96</strain>
    </source>
</reference>
<gene>
    <name evidence="2" type="ORF">K435DRAFT_589398</name>
</gene>
<accession>A0A4S8KPP4</accession>
<feature type="non-terminal residue" evidence="2">
    <location>
        <position position="92"/>
    </location>
</feature>
<name>A0A4S8KPP4_DENBC</name>
<feature type="domain" description="DUF8040" evidence="1">
    <location>
        <begin position="30"/>
        <end position="91"/>
    </location>
</feature>
<dbReference type="AlphaFoldDB" id="A0A4S8KPP4"/>
<keyword evidence="3" id="KW-1185">Reference proteome</keyword>
<organism evidence="2 3">
    <name type="scientific">Dendrothele bispora (strain CBS 962.96)</name>
    <dbReference type="NCBI Taxonomy" id="1314807"/>
    <lineage>
        <taxon>Eukaryota</taxon>
        <taxon>Fungi</taxon>
        <taxon>Dikarya</taxon>
        <taxon>Basidiomycota</taxon>
        <taxon>Agaricomycotina</taxon>
        <taxon>Agaricomycetes</taxon>
        <taxon>Agaricomycetidae</taxon>
        <taxon>Agaricales</taxon>
        <taxon>Agaricales incertae sedis</taxon>
        <taxon>Dendrothele</taxon>
    </lineage>
</organism>
<evidence type="ECO:0000259" key="1">
    <source>
        <dbReference type="Pfam" id="PF26138"/>
    </source>
</evidence>
<sequence>VATVITVVTAAVSVVQTHNIKRYNPVPYHTSKLTGAEWVKELQDGHQDRMKNNLGIRRHVFRKLKAELQEEGELKPRRHVGTDEMIATFLFQ</sequence>
<evidence type="ECO:0000313" key="3">
    <source>
        <dbReference type="Proteomes" id="UP000297245"/>
    </source>
</evidence>
<protein>
    <recommendedName>
        <fullName evidence="1">DUF8040 domain-containing protein</fullName>
    </recommendedName>
</protein>
<feature type="non-terminal residue" evidence="2">
    <location>
        <position position="1"/>
    </location>
</feature>
<dbReference type="Proteomes" id="UP000297245">
    <property type="component" value="Unassembled WGS sequence"/>
</dbReference>
<evidence type="ECO:0000313" key="2">
    <source>
        <dbReference type="EMBL" id="THU77629.1"/>
    </source>
</evidence>
<dbReference type="OrthoDB" id="2430314at2759"/>